<dbReference type="EMBL" id="BOMG01000120">
    <property type="protein sequence ID" value="GID61192.1"/>
    <property type="molecule type" value="Genomic_DNA"/>
</dbReference>
<name>A0ABQ3XS28_9ACTN</name>
<keyword evidence="1" id="KW-0560">Oxidoreductase</keyword>
<evidence type="ECO:0000256" key="2">
    <source>
        <dbReference type="SAM" id="MobiDB-lite"/>
    </source>
</evidence>
<dbReference type="Gene3D" id="3.30.43.10">
    <property type="entry name" value="Uridine Diphospho-n-acetylenolpyruvylglucosamine Reductase, domain 2"/>
    <property type="match status" value="1"/>
</dbReference>
<comment type="caution">
    <text evidence="4">The sequence shown here is derived from an EMBL/GenBank/DDBJ whole genome shotgun (WGS) entry which is preliminary data.</text>
</comment>
<dbReference type="InterPro" id="IPR010031">
    <property type="entry name" value="FAD_lactone_oxidase-like"/>
</dbReference>
<dbReference type="PANTHER" id="PTHR43762">
    <property type="entry name" value="L-GULONOLACTONE OXIDASE"/>
    <property type="match status" value="1"/>
</dbReference>
<evidence type="ECO:0000256" key="1">
    <source>
        <dbReference type="ARBA" id="ARBA00023002"/>
    </source>
</evidence>
<dbReference type="InterPro" id="IPR036318">
    <property type="entry name" value="FAD-bd_PCMH-like_sf"/>
</dbReference>
<evidence type="ECO:0000313" key="4">
    <source>
        <dbReference type="EMBL" id="GID61192.1"/>
    </source>
</evidence>
<organism evidence="4 5">
    <name type="scientific">Actinoplanes couchii</name>
    <dbReference type="NCBI Taxonomy" id="403638"/>
    <lineage>
        <taxon>Bacteria</taxon>
        <taxon>Bacillati</taxon>
        <taxon>Actinomycetota</taxon>
        <taxon>Actinomycetes</taxon>
        <taxon>Micromonosporales</taxon>
        <taxon>Micromonosporaceae</taxon>
        <taxon>Actinoplanes</taxon>
    </lineage>
</organism>
<protein>
    <recommendedName>
        <fullName evidence="3">FAD-binding PCMH-type domain-containing protein</fullName>
    </recommendedName>
</protein>
<accession>A0ABQ3XS28</accession>
<dbReference type="PANTHER" id="PTHR43762:SF1">
    <property type="entry name" value="D-ARABINONO-1,4-LACTONE OXIDASE"/>
    <property type="match status" value="1"/>
</dbReference>
<gene>
    <name evidence="4" type="ORF">Aco03nite_095960</name>
</gene>
<dbReference type="Gene3D" id="3.30.465.10">
    <property type="match status" value="1"/>
</dbReference>
<dbReference type="InterPro" id="IPR016166">
    <property type="entry name" value="FAD-bd_PCMH"/>
</dbReference>
<sequence length="637" mass="70682">MIGGFSMSAGDAGWRDRIARDAAALGLSGALQRHIHTLLADHRDTHPRERLRDLLIWGGFDESDKDPHGEVPEPAAVTPESDQLDDVREADGKPMRVWWHRPFRNWGGTVENTPLVTVYPRSKTGLCELVKWAAGHGLTVRASGYRHSWTDGYAEPGNVLVSMIAPDVATARPAVHPGIDPADALQGIEIVGRDGRQALCRIGTATTNEQFRQWALTSGQGNREWTVPLNTIIVEVTFGGTNATTCHGAGWKNRTLNDLVTEVEFVNARGELQVVSDRATLIAAAGCFGLLGIVTALTLRLDPMSYAVMQPEKRPLMLGVPPLPGAVLPPDIDQRKVTDAEVNEAIKRFEWQCENAYYSEWFWFAEQSECWVNCWQNDGHPADSVDYPSPIDVILQETSEYIAEIADQHAFRHLPGRVQAKILGGLAMASRPSGTTVVTPLIDALHFLRGVHNMPVRDMELEIPIPCRPDDPSRPDWSVCRRAWWDALRIIHDSPDVPLRLTLEMRVTGGSDVLLAPQYGNNFGTCSIEVLTTTVVPAEQWNRFLQRVADAWTSYQDQDGRTLNVRPHWGKQWQGLSLHGRPVVEYLRDEACRAQLVGLRAGLAAIAGQGGYSLADLRARFTNPLLRELFRDVLADE</sequence>
<reference evidence="4 5" key="1">
    <citation type="submission" date="2021-01" db="EMBL/GenBank/DDBJ databases">
        <title>Whole genome shotgun sequence of Actinoplanes couchii NBRC 106145.</title>
        <authorList>
            <person name="Komaki H."/>
            <person name="Tamura T."/>
        </authorList>
    </citation>
    <scope>NUCLEOTIDE SEQUENCE [LARGE SCALE GENOMIC DNA]</scope>
    <source>
        <strain evidence="4 5">NBRC 106145</strain>
    </source>
</reference>
<dbReference type="PROSITE" id="PS51387">
    <property type="entry name" value="FAD_PCMH"/>
    <property type="match status" value="1"/>
</dbReference>
<proteinExistence type="predicted"/>
<evidence type="ECO:0000313" key="5">
    <source>
        <dbReference type="Proteomes" id="UP000612282"/>
    </source>
</evidence>
<dbReference type="Proteomes" id="UP000612282">
    <property type="component" value="Unassembled WGS sequence"/>
</dbReference>
<dbReference type="InterPro" id="IPR016169">
    <property type="entry name" value="FAD-bd_PCMH_sub2"/>
</dbReference>
<keyword evidence="5" id="KW-1185">Reference proteome</keyword>
<evidence type="ECO:0000259" key="3">
    <source>
        <dbReference type="PROSITE" id="PS51387"/>
    </source>
</evidence>
<dbReference type="SUPFAM" id="SSF56176">
    <property type="entry name" value="FAD-binding/transporter-associated domain-like"/>
    <property type="match status" value="1"/>
</dbReference>
<feature type="domain" description="FAD-binding PCMH-type" evidence="3">
    <location>
        <begin position="110"/>
        <end position="304"/>
    </location>
</feature>
<dbReference type="InterPro" id="IPR016167">
    <property type="entry name" value="FAD-bd_PCMH_sub1"/>
</dbReference>
<dbReference type="Gene3D" id="3.30.70.2520">
    <property type="match status" value="1"/>
</dbReference>
<feature type="region of interest" description="Disordered" evidence="2">
    <location>
        <begin position="63"/>
        <end position="83"/>
    </location>
</feature>